<evidence type="ECO:0000313" key="3">
    <source>
        <dbReference type="EMBL" id="EGJ32902.1"/>
    </source>
</evidence>
<dbReference type="EMBL" id="GL890878">
    <property type="protein sequence ID" value="EGJ32902.1"/>
    <property type="molecule type" value="Genomic_DNA"/>
</dbReference>
<keyword evidence="1" id="KW-0560">Oxidoreductase</keyword>
<organism evidence="3 4">
    <name type="scientific">Moorena producens 3L</name>
    <dbReference type="NCBI Taxonomy" id="489825"/>
    <lineage>
        <taxon>Bacteria</taxon>
        <taxon>Bacillati</taxon>
        <taxon>Cyanobacteriota</taxon>
        <taxon>Cyanophyceae</taxon>
        <taxon>Coleofasciculales</taxon>
        <taxon>Coleofasciculaceae</taxon>
        <taxon>Moorena</taxon>
    </lineage>
</organism>
<dbReference type="InterPro" id="IPR042098">
    <property type="entry name" value="TauD-like_sf"/>
</dbReference>
<gene>
    <name evidence="3" type="ORF">LYNGBM3L_57210</name>
</gene>
<reference evidence="4" key="1">
    <citation type="journal article" date="2011" name="Proc. Natl. Acad. Sci. U.S.A.">
        <title>Genomic insights into the physiology and ecology of the marine filamentous cyanobacterium Lyngbya majuscula.</title>
        <authorList>
            <person name="Jones A.C."/>
            <person name="Monroe E.A."/>
            <person name="Podell S."/>
            <person name="Hess W.R."/>
            <person name="Klages S."/>
            <person name="Esquenazi E."/>
            <person name="Niessen S."/>
            <person name="Hoover H."/>
            <person name="Rothmann M."/>
            <person name="Lasken R.S."/>
            <person name="Yates J.R.III."/>
            <person name="Reinhardt R."/>
            <person name="Kube M."/>
            <person name="Burkart M.D."/>
            <person name="Allen E.E."/>
            <person name="Dorrestein P.C."/>
            <person name="Gerwick W.H."/>
            <person name="Gerwick L."/>
        </authorList>
    </citation>
    <scope>NUCLEOTIDE SEQUENCE [LARGE SCALE GENOMIC DNA]</scope>
    <source>
        <strain evidence="4">3L</strain>
    </source>
</reference>
<dbReference type="eggNOG" id="COG2175">
    <property type="taxonomic scope" value="Bacteria"/>
</dbReference>
<dbReference type="Gene3D" id="3.60.130.10">
    <property type="entry name" value="Clavaminate synthase-like"/>
    <property type="match status" value="1"/>
</dbReference>
<dbReference type="Proteomes" id="UP000003959">
    <property type="component" value="Unassembled WGS sequence"/>
</dbReference>
<dbReference type="Pfam" id="PF02668">
    <property type="entry name" value="TauD"/>
    <property type="match status" value="1"/>
</dbReference>
<name>F4XR79_9CYAN</name>
<evidence type="ECO:0000256" key="1">
    <source>
        <dbReference type="ARBA" id="ARBA00023002"/>
    </source>
</evidence>
<keyword evidence="4" id="KW-1185">Reference proteome</keyword>
<protein>
    <recommendedName>
        <fullName evidence="2">TauD/TfdA-like domain-containing protein</fullName>
    </recommendedName>
</protein>
<accession>F4XR79</accession>
<feature type="domain" description="TauD/TfdA-like" evidence="2">
    <location>
        <begin position="3"/>
        <end position="37"/>
    </location>
</feature>
<dbReference type="RefSeq" id="WP_008183511.1">
    <property type="nucleotide sequence ID" value="NZ_GL890878.1"/>
</dbReference>
<dbReference type="SUPFAM" id="SSF51197">
    <property type="entry name" value="Clavaminate synthase-like"/>
    <property type="match status" value="1"/>
</dbReference>
<proteinExistence type="predicted"/>
<dbReference type="InterPro" id="IPR003819">
    <property type="entry name" value="TauD/TfdA-like"/>
</dbReference>
<sequence length="60" mass="6728">ETKVSFTWQKGDLLLLDNMLFTHGRESFIGERKVLVGMASPMTAELCQTSLPLTEDQIAE</sequence>
<dbReference type="AlphaFoldDB" id="F4XR79"/>
<feature type="non-terminal residue" evidence="3">
    <location>
        <position position="1"/>
    </location>
</feature>
<dbReference type="HOGENOM" id="CLU_2928093_0_0_3"/>
<evidence type="ECO:0000313" key="4">
    <source>
        <dbReference type="Proteomes" id="UP000003959"/>
    </source>
</evidence>
<evidence type="ECO:0000259" key="2">
    <source>
        <dbReference type="Pfam" id="PF02668"/>
    </source>
</evidence>
<dbReference type="GO" id="GO:0016491">
    <property type="term" value="F:oxidoreductase activity"/>
    <property type="evidence" value="ECO:0007669"/>
    <property type="project" value="UniProtKB-KW"/>
</dbReference>